<comment type="caution">
    <text evidence="1">The sequence shown here is derived from an EMBL/GenBank/DDBJ whole genome shotgun (WGS) entry which is preliminary data.</text>
</comment>
<dbReference type="EMBL" id="JAPMSZ010000009">
    <property type="protein sequence ID" value="KAJ5091780.1"/>
    <property type="molecule type" value="Genomic_DNA"/>
</dbReference>
<dbReference type="GeneID" id="81396346"/>
<accession>A0A9W9F1J9</accession>
<reference evidence="1" key="2">
    <citation type="journal article" date="2023" name="IMA Fungus">
        <title>Comparative genomic study of the Penicillium genus elucidates a diverse pangenome and 15 lateral gene transfer events.</title>
        <authorList>
            <person name="Petersen C."/>
            <person name="Sorensen T."/>
            <person name="Nielsen M.R."/>
            <person name="Sondergaard T.E."/>
            <person name="Sorensen J.L."/>
            <person name="Fitzpatrick D.A."/>
            <person name="Frisvad J.C."/>
            <person name="Nielsen K.L."/>
        </authorList>
    </citation>
    <scope>NUCLEOTIDE SEQUENCE</scope>
    <source>
        <strain evidence="1">IBT 34128</strain>
    </source>
</reference>
<proteinExistence type="predicted"/>
<dbReference type="Proteomes" id="UP001141434">
    <property type="component" value="Unassembled WGS sequence"/>
</dbReference>
<keyword evidence="2" id="KW-1185">Reference proteome</keyword>
<protein>
    <submittedName>
        <fullName evidence="1">Secondary metabolism biosynthetic enzyme</fullName>
    </submittedName>
</protein>
<evidence type="ECO:0000313" key="1">
    <source>
        <dbReference type="EMBL" id="KAJ5091780.1"/>
    </source>
</evidence>
<sequence length="139" mass="15295">MGEILILGHYNLCWHSVAERSKIPNDWLSHAPVLLHDGATNRVELGAQVNDLSTALFSLVLILVLGKSVIVSGQPTRLSFALTGVRMRMSMEDSEPNVLASPNQQDSFNSWDRGCVTKLLDPSGSVNLPDTLHRTLKMM</sequence>
<gene>
    <name evidence="1" type="ORF">NUU61_006650</name>
</gene>
<organism evidence="1 2">
    <name type="scientific">Penicillium alfredii</name>
    <dbReference type="NCBI Taxonomy" id="1506179"/>
    <lineage>
        <taxon>Eukaryota</taxon>
        <taxon>Fungi</taxon>
        <taxon>Dikarya</taxon>
        <taxon>Ascomycota</taxon>
        <taxon>Pezizomycotina</taxon>
        <taxon>Eurotiomycetes</taxon>
        <taxon>Eurotiomycetidae</taxon>
        <taxon>Eurotiales</taxon>
        <taxon>Aspergillaceae</taxon>
        <taxon>Penicillium</taxon>
    </lineage>
</organism>
<evidence type="ECO:0000313" key="2">
    <source>
        <dbReference type="Proteomes" id="UP001141434"/>
    </source>
</evidence>
<dbReference type="AlphaFoldDB" id="A0A9W9F1J9"/>
<dbReference type="RefSeq" id="XP_056509977.1">
    <property type="nucleotide sequence ID" value="XM_056657177.1"/>
</dbReference>
<name>A0A9W9F1J9_9EURO</name>
<reference evidence="1" key="1">
    <citation type="submission" date="2022-11" db="EMBL/GenBank/DDBJ databases">
        <authorList>
            <person name="Petersen C."/>
        </authorList>
    </citation>
    <scope>NUCLEOTIDE SEQUENCE</scope>
    <source>
        <strain evidence="1">IBT 34128</strain>
    </source>
</reference>